<feature type="domain" description="Glycoside hydrolase family 38 N-terminal" evidence="1">
    <location>
        <begin position="2"/>
        <end position="100"/>
    </location>
</feature>
<evidence type="ECO:0000259" key="1">
    <source>
        <dbReference type="Pfam" id="PF01074"/>
    </source>
</evidence>
<dbReference type="InterPro" id="IPR050843">
    <property type="entry name" value="Glycosyl_Hydrlase_38"/>
</dbReference>
<dbReference type="PANTHER" id="PTHR11607:SF71">
    <property type="entry name" value="ALPHA-MANNOSIDASE"/>
    <property type="match status" value="1"/>
</dbReference>
<organism evidence="2 3">
    <name type="scientific">Onchocerca ochengi</name>
    <name type="common">Filarial nematode worm</name>
    <dbReference type="NCBI Taxonomy" id="42157"/>
    <lineage>
        <taxon>Eukaryota</taxon>
        <taxon>Metazoa</taxon>
        <taxon>Ecdysozoa</taxon>
        <taxon>Nematoda</taxon>
        <taxon>Chromadorea</taxon>
        <taxon>Rhabditida</taxon>
        <taxon>Spirurina</taxon>
        <taxon>Spiruromorpha</taxon>
        <taxon>Filarioidea</taxon>
        <taxon>Onchocercidae</taxon>
        <taxon>Onchocerca</taxon>
    </lineage>
</organism>
<dbReference type="GO" id="GO:0000139">
    <property type="term" value="C:Golgi membrane"/>
    <property type="evidence" value="ECO:0007669"/>
    <property type="project" value="TreeGrafter"/>
</dbReference>
<dbReference type="PANTHER" id="PTHR11607">
    <property type="entry name" value="ALPHA-MANNOSIDASE"/>
    <property type="match status" value="1"/>
</dbReference>
<dbReference type="Proteomes" id="UP000271087">
    <property type="component" value="Unassembled WGS sequence"/>
</dbReference>
<dbReference type="SUPFAM" id="SSF88713">
    <property type="entry name" value="Glycoside hydrolase/deacetylase"/>
    <property type="match status" value="1"/>
</dbReference>
<reference evidence="2 3" key="1">
    <citation type="submission" date="2018-08" db="EMBL/GenBank/DDBJ databases">
        <authorList>
            <person name="Laetsch R D."/>
            <person name="Stevens L."/>
            <person name="Kumar S."/>
            <person name="Blaxter L. M."/>
        </authorList>
    </citation>
    <scope>NUCLEOTIDE SEQUENCE [LARGE SCALE GENOMIC DNA]</scope>
</reference>
<keyword evidence="3" id="KW-1185">Reference proteome</keyword>
<dbReference type="GO" id="GO:0006491">
    <property type="term" value="P:N-glycan processing"/>
    <property type="evidence" value="ECO:0007669"/>
    <property type="project" value="TreeGrafter"/>
</dbReference>
<dbReference type="GO" id="GO:0004559">
    <property type="term" value="F:alpha-mannosidase activity"/>
    <property type="evidence" value="ECO:0007669"/>
    <property type="project" value="InterPro"/>
</dbReference>
<dbReference type="Pfam" id="PF01074">
    <property type="entry name" value="Glyco_hydro_38N"/>
    <property type="match status" value="1"/>
</dbReference>
<name>A0A3P7K0Q0_ONCOC</name>
<dbReference type="InterPro" id="IPR000602">
    <property type="entry name" value="Glyco_hydro_38_N"/>
</dbReference>
<dbReference type="GO" id="GO:0006013">
    <property type="term" value="P:mannose metabolic process"/>
    <property type="evidence" value="ECO:0007669"/>
    <property type="project" value="InterPro"/>
</dbReference>
<dbReference type="Gene3D" id="3.20.110.10">
    <property type="entry name" value="Glycoside hydrolase 38, N terminal domain"/>
    <property type="match status" value="1"/>
</dbReference>
<dbReference type="AlphaFoldDB" id="A0A3P7K0Q0"/>
<protein>
    <recommendedName>
        <fullName evidence="1">Glycoside hydrolase family 38 N-terminal domain-containing protein</fullName>
    </recommendedName>
</protein>
<dbReference type="OrthoDB" id="10261055at2759"/>
<proteinExistence type="predicted"/>
<evidence type="ECO:0000313" key="2">
    <source>
        <dbReference type="EMBL" id="VDM97133.1"/>
    </source>
</evidence>
<accession>A0A3P7K0Q0</accession>
<dbReference type="InterPro" id="IPR011330">
    <property type="entry name" value="Glyco_hydro/deAcase_b/a-brl"/>
</dbReference>
<sequence>FIKNKQLEIVSGSWVMTDEATTFFPSTVDNIIEGQQYVYNELNVEAQVMWSNDPFGHGPSVPYLFTKTGINRGVINRIHNDLKIFLRNHGALSFHWRQFFGKF</sequence>
<evidence type="ECO:0000313" key="3">
    <source>
        <dbReference type="Proteomes" id="UP000271087"/>
    </source>
</evidence>
<gene>
    <name evidence="2" type="ORF">NOO_LOCUS11802</name>
</gene>
<feature type="non-terminal residue" evidence="2">
    <location>
        <position position="1"/>
    </location>
</feature>
<dbReference type="InterPro" id="IPR027291">
    <property type="entry name" value="Glyco_hydro_38_N_sf"/>
</dbReference>
<dbReference type="EMBL" id="UYRW01008837">
    <property type="protein sequence ID" value="VDM97133.1"/>
    <property type="molecule type" value="Genomic_DNA"/>
</dbReference>